<dbReference type="PROSITE" id="PS50293">
    <property type="entry name" value="TPR_REGION"/>
    <property type="match status" value="1"/>
</dbReference>
<feature type="signal peptide" evidence="4">
    <location>
        <begin position="1"/>
        <end position="23"/>
    </location>
</feature>
<dbReference type="PROSITE" id="PS50005">
    <property type="entry name" value="TPR"/>
    <property type="match status" value="4"/>
</dbReference>
<evidence type="ECO:0000313" key="5">
    <source>
        <dbReference type="EMBL" id="MBN1573923.1"/>
    </source>
</evidence>
<dbReference type="Pfam" id="PF13432">
    <property type="entry name" value="TPR_16"/>
    <property type="match status" value="1"/>
</dbReference>
<feature type="repeat" description="TPR" evidence="3">
    <location>
        <begin position="79"/>
        <end position="112"/>
    </location>
</feature>
<dbReference type="InterPro" id="IPR019734">
    <property type="entry name" value="TPR_rpt"/>
</dbReference>
<dbReference type="NCBIfam" id="NF047558">
    <property type="entry name" value="TPR_END_plus"/>
    <property type="match status" value="1"/>
</dbReference>
<dbReference type="InterPro" id="IPR011990">
    <property type="entry name" value="TPR-like_helical_dom_sf"/>
</dbReference>
<keyword evidence="2 3" id="KW-0802">TPR repeat</keyword>
<feature type="repeat" description="TPR" evidence="3">
    <location>
        <begin position="183"/>
        <end position="216"/>
    </location>
</feature>
<feature type="repeat" description="TPR" evidence="3">
    <location>
        <begin position="149"/>
        <end position="182"/>
    </location>
</feature>
<evidence type="ECO:0000313" key="6">
    <source>
        <dbReference type="Proteomes" id="UP000809273"/>
    </source>
</evidence>
<dbReference type="Pfam" id="PF00515">
    <property type="entry name" value="TPR_1"/>
    <property type="match status" value="1"/>
</dbReference>
<dbReference type="Proteomes" id="UP000809273">
    <property type="component" value="Unassembled WGS sequence"/>
</dbReference>
<evidence type="ECO:0000256" key="2">
    <source>
        <dbReference type="ARBA" id="ARBA00022803"/>
    </source>
</evidence>
<evidence type="ECO:0000256" key="3">
    <source>
        <dbReference type="PROSITE-ProRule" id="PRU00339"/>
    </source>
</evidence>
<keyword evidence="1" id="KW-0677">Repeat</keyword>
<protein>
    <submittedName>
        <fullName evidence="5">Tetratricopeptide repeat protein</fullName>
    </submittedName>
</protein>
<reference evidence="5" key="2">
    <citation type="submission" date="2021-01" db="EMBL/GenBank/DDBJ databases">
        <authorList>
            <person name="Hahn C.R."/>
            <person name="Youssef N.H."/>
            <person name="Elshahed M."/>
        </authorList>
    </citation>
    <scope>NUCLEOTIDE SEQUENCE</scope>
    <source>
        <strain evidence="5">Zod_Metabat.24</strain>
    </source>
</reference>
<accession>A0A9D8KG90</accession>
<dbReference type="PANTHER" id="PTHR44943:SF8">
    <property type="entry name" value="TPR REPEAT-CONTAINING PROTEIN MJ0263"/>
    <property type="match status" value="1"/>
</dbReference>
<gene>
    <name evidence="5" type="ORF">JW984_12065</name>
</gene>
<proteinExistence type="predicted"/>
<dbReference type="SUPFAM" id="SSF48452">
    <property type="entry name" value="TPR-like"/>
    <property type="match status" value="1"/>
</dbReference>
<evidence type="ECO:0000256" key="4">
    <source>
        <dbReference type="SAM" id="SignalP"/>
    </source>
</evidence>
<name>A0A9D8KG90_9DELT</name>
<evidence type="ECO:0000256" key="1">
    <source>
        <dbReference type="ARBA" id="ARBA00022737"/>
    </source>
</evidence>
<feature type="repeat" description="TPR" evidence="3">
    <location>
        <begin position="217"/>
        <end position="250"/>
    </location>
</feature>
<sequence>MKKSPLFITAFSFLALILLLSTACVTTPKNETDKEGQPKDIKGARYTLHYNTGLSRLGAGKPTYAMVEFIEAEKYKKTPELYYAMGQTCYELKRYALSLDYFDKTLFMDKDFSKAYVGKGIVLIAMERYDEAIVQLKKSLENIIFHEPESAYYNIAVAYAKMNNYEGAVENLKTAIRLKPEYIPPYLELARIYRKMGRFDLSESVLQEALEQYPELAQAHYMLGIIYLEQKRSLAAKMEFSEVIKLVPDTPLAREAEKYLKGLEN</sequence>
<dbReference type="SMART" id="SM00028">
    <property type="entry name" value="TPR"/>
    <property type="match status" value="5"/>
</dbReference>
<dbReference type="Gene3D" id="1.25.40.10">
    <property type="entry name" value="Tetratricopeptide repeat domain"/>
    <property type="match status" value="2"/>
</dbReference>
<comment type="caution">
    <text evidence="5">The sequence shown here is derived from an EMBL/GenBank/DDBJ whole genome shotgun (WGS) entry which is preliminary data.</text>
</comment>
<feature type="chain" id="PRO_5039204529" evidence="4">
    <location>
        <begin position="24"/>
        <end position="265"/>
    </location>
</feature>
<organism evidence="5 6">
    <name type="scientific">Candidatus Zymogenus saltonus</name>
    <dbReference type="NCBI Taxonomy" id="2844893"/>
    <lineage>
        <taxon>Bacteria</taxon>
        <taxon>Deltaproteobacteria</taxon>
        <taxon>Candidatus Zymogenia</taxon>
        <taxon>Candidatus Zymogeniales</taxon>
        <taxon>Candidatus Zymogenaceae</taxon>
        <taxon>Candidatus Zymogenus</taxon>
    </lineage>
</organism>
<dbReference type="PROSITE" id="PS51257">
    <property type="entry name" value="PROKAR_LIPOPROTEIN"/>
    <property type="match status" value="1"/>
</dbReference>
<dbReference type="AlphaFoldDB" id="A0A9D8KG90"/>
<dbReference type="PANTHER" id="PTHR44943">
    <property type="entry name" value="CELLULOSE SYNTHASE OPERON PROTEIN C"/>
    <property type="match status" value="1"/>
</dbReference>
<dbReference type="InterPro" id="IPR051685">
    <property type="entry name" value="Ycf3/AcsC/BcsC/TPR_MFPF"/>
</dbReference>
<dbReference type="Pfam" id="PF13181">
    <property type="entry name" value="TPR_8"/>
    <property type="match status" value="2"/>
</dbReference>
<dbReference type="EMBL" id="JAFGIX010000060">
    <property type="protein sequence ID" value="MBN1573923.1"/>
    <property type="molecule type" value="Genomic_DNA"/>
</dbReference>
<keyword evidence="4" id="KW-0732">Signal</keyword>
<reference evidence="5" key="1">
    <citation type="journal article" date="2021" name="Environ. Microbiol.">
        <title>Genomic characterization of three novel Desulfobacterota classes expand the metabolic and phylogenetic diversity of the phylum.</title>
        <authorList>
            <person name="Murphy C.L."/>
            <person name="Biggerstaff J."/>
            <person name="Eichhorn A."/>
            <person name="Ewing E."/>
            <person name="Shahan R."/>
            <person name="Soriano D."/>
            <person name="Stewart S."/>
            <person name="VanMol K."/>
            <person name="Walker R."/>
            <person name="Walters P."/>
            <person name="Elshahed M.S."/>
            <person name="Youssef N.H."/>
        </authorList>
    </citation>
    <scope>NUCLEOTIDE SEQUENCE</scope>
    <source>
        <strain evidence="5">Zod_Metabat.24</strain>
    </source>
</reference>